<dbReference type="Gene3D" id="1.20.1260.10">
    <property type="match status" value="1"/>
</dbReference>
<dbReference type="EMBL" id="JAHCVK010000001">
    <property type="protein sequence ID" value="MBT0651638.1"/>
    <property type="molecule type" value="Genomic_DNA"/>
</dbReference>
<feature type="domain" description="Rubrerythrin diiron-binding" evidence="2">
    <location>
        <begin position="12"/>
        <end position="135"/>
    </location>
</feature>
<dbReference type="RefSeq" id="WP_214173642.1">
    <property type="nucleotide sequence ID" value="NZ_JAHCVK010000001.1"/>
</dbReference>
<evidence type="ECO:0000313" key="4">
    <source>
        <dbReference type="Proteomes" id="UP000756860"/>
    </source>
</evidence>
<protein>
    <submittedName>
        <fullName evidence="3">Ferritin family protein</fullName>
    </submittedName>
</protein>
<keyword evidence="4" id="KW-1185">Reference proteome</keyword>
<feature type="coiled-coil region" evidence="1">
    <location>
        <begin position="99"/>
        <end position="126"/>
    </location>
</feature>
<evidence type="ECO:0000313" key="3">
    <source>
        <dbReference type="EMBL" id="MBT0651638.1"/>
    </source>
</evidence>
<name>A0ABS5S8E0_9BACT</name>
<accession>A0ABS5S8E0</accession>
<dbReference type="InterPro" id="IPR003251">
    <property type="entry name" value="Rr_diiron-bd_dom"/>
</dbReference>
<evidence type="ECO:0000259" key="2">
    <source>
        <dbReference type="Pfam" id="PF02915"/>
    </source>
</evidence>
<gene>
    <name evidence="3" type="ORF">KI810_01095</name>
</gene>
<dbReference type="PANTHER" id="PTHR33531:SF7">
    <property type="entry name" value="HYPOTHETICAL MEMBRANE PROTEIN, CONSERVED"/>
    <property type="match status" value="1"/>
</dbReference>
<dbReference type="InterPro" id="IPR012347">
    <property type="entry name" value="Ferritin-like"/>
</dbReference>
<dbReference type="SUPFAM" id="SSF47240">
    <property type="entry name" value="Ferritin-like"/>
    <property type="match status" value="1"/>
</dbReference>
<dbReference type="Pfam" id="PF02915">
    <property type="entry name" value="Rubrerythrin"/>
    <property type="match status" value="1"/>
</dbReference>
<evidence type="ECO:0000256" key="1">
    <source>
        <dbReference type="SAM" id="Coils"/>
    </source>
</evidence>
<dbReference type="InterPro" id="IPR009078">
    <property type="entry name" value="Ferritin-like_SF"/>
</dbReference>
<dbReference type="Proteomes" id="UP000756860">
    <property type="component" value="Unassembled WGS sequence"/>
</dbReference>
<dbReference type="CDD" id="cd01045">
    <property type="entry name" value="Ferritin_like_AB"/>
    <property type="match status" value="1"/>
</dbReference>
<comment type="caution">
    <text evidence="3">The sequence shown here is derived from an EMBL/GenBank/DDBJ whole genome shotgun (WGS) entry which is preliminary data.</text>
</comment>
<sequence>MFDNIGVQGAVRKAIQTEKNAMNFYELGARLMHDKDAKRVFELLAQEERVHASHFFKAYDGSDITSFDDFMSAPPEEESTWLAAMAKTINEGFNEQKALELALENEQKLETTLRETAAKIENQEVRAVFELNARETHNHFVVIEAEYARVMGMVHDSDMDTYVRE</sequence>
<keyword evidence="1" id="KW-0175">Coiled coil</keyword>
<dbReference type="PANTHER" id="PTHR33531">
    <property type="entry name" value="RUBRERYTHRIN SUBFAMILY"/>
    <property type="match status" value="1"/>
</dbReference>
<proteinExistence type="predicted"/>
<reference evidence="3 4" key="1">
    <citation type="submission" date="2021-05" db="EMBL/GenBank/DDBJ databases">
        <title>The draft genome of Geobacter luticola JCM 17780.</title>
        <authorList>
            <person name="Xu Z."/>
            <person name="Masuda Y."/>
            <person name="Itoh H."/>
            <person name="Senoo K."/>
        </authorList>
    </citation>
    <scope>NUCLEOTIDE SEQUENCE [LARGE SCALE GENOMIC DNA]</scope>
    <source>
        <strain evidence="3 4">JCM 17780</strain>
    </source>
</reference>
<organism evidence="3 4">
    <name type="scientific">Geomobilimonas luticola</name>
    <dbReference type="NCBI Taxonomy" id="1114878"/>
    <lineage>
        <taxon>Bacteria</taxon>
        <taxon>Pseudomonadati</taxon>
        <taxon>Thermodesulfobacteriota</taxon>
        <taxon>Desulfuromonadia</taxon>
        <taxon>Geobacterales</taxon>
        <taxon>Geobacteraceae</taxon>
        <taxon>Geomobilimonas</taxon>
    </lineage>
</organism>